<protein>
    <recommendedName>
        <fullName evidence="2">Heterokaryon incompatibility domain-containing protein</fullName>
    </recommendedName>
</protein>
<proteinExistence type="predicted"/>
<dbReference type="AlphaFoldDB" id="A0A9P3FGQ1"/>
<dbReference type="InterPro" id="IPR052895">
    <property type="entry name" value="HetReg/Transcr_Mod"/>
</dbReference>
<dbReference type="PANTHER" id="PTHR24148">
    <property type="entry name" value="ANKYRIN REPEAT DOMAIN-CONTAINING PROTEIN 39 HOMOLOG-RELATED"/>
    <property type="match status" value="1"/>
</dbReference>
<dbReference type="OrthoDB" id="3650724at2759"/>
<dbReference type="InterPro" id="IPR010730">
    <property type="entry name" value="HET"/>
</dbReference>
<dbReference type="GeneID" id="68290586"/>
<evidence type="ECO:0000313" key="4">
    <source>
        <dbReference type="Proteomes" id="UP000825890"/>
    </source>
</evidence>
<dbReference type="Pfam" id="PF26639">
    <property type="entry name" value="Het-6_barrel"/>
    <property type="match status" value="1"/>
</dbReference>
<sequence length="758" mass="84667">MAEVQYSEQLCGVNIPTTTGAVNLDVRRAVYETESVRLLSPQAFRLLQVVRTPSGVVFRFHAIDANSTAPPYTALSYAWRSPLRQMQRFDFSKDVWCTIICQVYENRTGWQGHRMLVLQNLHSALTHIVSLQPPVEYLWADDLCIDQSNLEEKKKQVQQMGRIFQQAERTVAWLGESDEASDKAIPLINALCKLSREQAQLLHPQNLDGRLGQALLPGCSSLDHWKSLALFFRRSWFSRAWVVQEVILTVANSQPHFESKSSALSPGDGHNSSTFESDEARLLVLCGPQKLSWTQLTFVSDLLITGDLGRHFSDPTVYPFDHDQNAVSLSHGSPAKLASAARGLYKTHSFLPYLIRARDFDSSDPRDKIYSLLSIARENFRISATANYQISTQQTYTAIARQMLTDSVDDERLHILHQVECRRAPQHQDLPSWVPDWSCSGGIGLGITSYQRYAAAGDLPIVQPHFADDGKTLILKGSQIAIISKTGETKKEVENAKPLQFPGWLALLEGLQERAAVMKSSDDDDVFETLWRTLVVDTDREGKCPADNGKWRLGTSFREWVVALARMNQDPSDSQRAPGDTPQGTSSALRTTTLFEALCALHRISSPHVRDSLERMCARSSKTDSVLKAPISQMNAYIDPKHSHDASLPGISILPTAHHDFELCFSHRVLLRLFLTNTGHLGLGTDALLPKDTLWLVPGSRVPLILRPFPGSYGERGKSRYSLIGGAYVHGIMHGELLNDPMCAPLHDGQSEEWVEIV</sequence>
<dbReference type="Proteomes" id="UP000825890">
    <property type="component" value="Unassembled WGS sequence"/>
</dbReference>
<accession>A0A9P3FGQ1</accession>
<gene>
    <name evidence="3" type="ORF">CKM354_000501100</name>
</gene>
<reference evidence="3 4" key="1">
    <citation type="submission" date="2021-01" db="EMBL/GenBank/DDBJ databases">
        <title>Cercospora kikuchii MAFF 305040 whole genome shotgun sequence.</title>
        <authorList>
            <person name="Kashiwa T."/>
            <person name="Suzuki T."/>
        </authorList>
    </citation>
    <scope>NUCLEOTIDE SEQUENCE [LARGE SCALE GENOMIC DNA]</scope>
    <source>
        <strain evidence="3 4">MAFF 305040</strain>
    </source>
</reference>
<dbReference type="PANTHER" id="PTHR24148:SF73">
    <property type="entry name" value="HET DOMAIN PROTEIN (AFU_ORTHOLOGUE AFUA_8G01020)"/>
    <property type="match status" value="1"/>
</dbReference>
<feature type="region of interest" description="Disordered" evidence="1">
    <location>
        <begin position="568"/>
        <end position="587"/>
    </location>
</feature>
<evidence type="ECO:0000256" key="1">
    <source>
        <dbReference type="SAM" id="MobiDB-lite"/>
    </source>
</evidence>
<dbReference type="RefSeq" id="XP_044656202.1">
    <property type="nucleotide sequence ID" value="XM_044800267.1"/>
</dbReference>
<keyword evidence="4" id="KW-1185">Reference proteome</keyword>
<comment type="caution">
    <text evidence="3">The sequence shown here is derived from an EMBL/GenBank/DDBJ whole genome shotgun (WGS) entry which is preliminary data.</text>
</comment>
<feature type="domain" description="Heterokaryon incompatibility" evidence="2">
    <location>
        <begin position="72"/>
        <end position="245"/>
    </location>
</feature>
<organism evidence="3 4">
    <name type="scientific">Cercospora kikuchii</name>
    <dbReference type="NCBI Taxonomy" id="84275"/>
    <lineage>
        <taxon>Eukaryota</taxon>
        <taxon>Fungi</taxon>
        <taxon>Dikarya</taxon>
        <taxon>Ascomycota</taxon>
        <taxon>Pezizomycotina</taxon>
        <taxon>Dothideomycetes</taxon>
        <taxon>Dothideomycetidae</taxon>
        <taxon>Mycosphaerellales</taxon>
        <taxon>Mycosphaerellaceae</taxon>
        <taxon>Cercospora</taxon>
    </lineage>
</organism>
<evidence type="ECO:0000313" key="3">
    <source>
        <dbReference type="EMBL" id="GIZ41715.1"/>
    </source>
</evidence>
<evidence type="ECO:0000259" key="2">
    <source>
        <dbReference type="Pfam" id="PF06985"/>
    </source>
</evidence>
<dbReference type="Pfam" id="PF06985">
    <property type="entry name" value="HET"/>
    <property type="match status" value="1"/>
</dbReference>
<dbReference type="EMBL" id="BOLY01000003">
    <property type="protein sequence ID" value="GIZ41715.1"/>
    <property type="molecule type" value="Genomic_DNA"/>
</dbReference>
<name>A0A9P3FGQ1_9PEZI</name>